<gene>
    <name evidence="2" type="ORF">HELGO_WM325</name>
</gene>
<evidence type="ECO:0000256" key="1">
    <source>
        <dbReference type="SAM" id="SignalP"/>
    </source>
</evidence>
<feature type="chain" id="PRO_5028356587" evidence="1">
    <location>
        <begin position="20"/>
        <end position="112"/>
    </location>
</feature>
<dbReference type="AlphaFoldDB" id="A0A6S6T8Q3"/>
<keyword evidence="1" id="KW-0732">Signal</keyword>
<feature type="signal peptide" evidence="1">
    <location>
        <begin position="1"/>
        <end position="19"/>
    </location>
</feature>
<protein>
    <submittedName>
        <fullName evidence="2">Uncharacterized protein</fullName>
    </submittedName>
</protein>
<proteinExistence type="predicted"/>
<reference evidence="2" key="1">
    <citation type="submission" date="2020-01" db="EMBL/GenBank/DDBJ databases">
        <authorList>
            <person name="Meier V. D."/>
            <person name="Meier V D."/>
        </authorList>
    </citation>
    <scope>NUCLEOTIDE SEQUENCE</scope>
    <source>
        <strain evidence="2">HLG_WM_MAG_01</strain>
    </source>
</reference>
<dbReference type="EMBL" id="CACVAS010000058">
    <property type="protein sequence ID" value="CAA6812796.1"/>
    <property type="molecule type" value="Genomic_DNA"/>
</dbReference>
<accession>A0A6S6T8Q3</accession>
<sequence length="112" mass="12188">MKKILIALSVLATTQIAMATATPITTIKDIYVYETSVVIKLANQHTNPDICTHPKAKEYLLLSTDTAGGNRLYSAILSAYVSGKKVRFGYKNCANWSATETVPKAYGVSMVE</sequence>
<organism evidence="2">
    <name type="scientific">uncultured Sulfurovum sp</name>
    <dbReference type="NCBI Taxonomy" id="269237"/>
    <lineage>
        <taxon>Bacteria</taxon>
        <taxon>Pseudomonadati</taxon>
        <taxon>Campylobacterota</taxon>
        <taxon>Epsilonproteobacteria</taxon>
        <taxon>Campylobacterales</taxon>
        <taxon>Sulfurovaceae</taxon>
        <taxon>Sulfurovum</taxon>
        <taxon>environmental samples</taxon>
    </lineage>
</organism>
<name>A0A6S6T8Q3_9BACT</name>
<evidence type="ECO:0000313" key="2">
    <source>
        <dbReference type="EMBL" id="CAA6812796.1"/>
    </source>
</evidence>